<evidence type="ECO:0000313" key="1">
    <source>
        <dbReference type="EMBL" id="KAJ8887106.1"/>
    </source>
</evidence>
<reference evidence="1 2" key="1">
    <citation type="submission" date="2023-02" db="EMBL/GenBank/DDBJ databases">
        <title>LHISI_Scaffold_Assembly.</title>
        <authorList>
            <person name="Stuart O.P."/>
            <person name="Cleave R."/>
            <person name="Magrath M.J.L."/>
            <person name="Mikheyev A.S."/>
        </authorList>
    </citation>
    <scope>NUCLEOTIDE SEQUENCE [LARGE SCALE GENOMIC DNA]</scope>
    <source>
        <strain evidence="1">Daus_M_001</strain>
        <tissue evidence="1">Leg muscle</tissue>
    </source>
</reference>
<accession>A0ABQ9HSP4</accession>
<gene>
    <name evidence="1" type="ORF">PR048_013321</name>
</gene>
<evidence type="ECO:0000313" key="2">
    <source>
        <dbReference type="Proteomes" id="UP001159363"/>
    </source>
</evidence>
<protein>
    <submittedName>
        <fullName evidence="1">Uncharacterized protein</fullName>
    </submittedName>
</protein>
<dbReference type="Proteomes" id="UP001159363">
    <property type="component" value="Chromosome X"/>
</dbReference>
<proteinExistence type="predicted"/>
<name>A0ABQ9HSP4_9NEOP</name>
<dbReference type="EMBL" id="JARBHB010000004">
    <property type="protein sequence ID" value="KAJ8887106.1"/>
    <property type="molecule type" value="Genomic_DNA"/>
</dbReference>
<keyword evidence="2" id="KW-1185">Reference proteome</keyword>
<sequence length="149" mass="17063">MTKLIKAELVLLYGNIEVKCGFLTTVIFSHQKDHVFQQQLSDLQSTKDMLKKFKNLPLKRNKKRENDFEEKTLSAIHSIQQEKKLQTKKGEVNQDLKNYTKMVKEANAKLGTALSNNVVKVVKIGQTMLEAALKKVEESKSCVDKIRVE</sequence>
<comment type="caution">
    <text evidence="1">The sequence shown here is derived from an EMBL/GenBank/DDBJ whole genome shotgun (WGS) entry which is preliminary data.</text>
</comment>
<organism evidence="1 2">
    <name type="scientific">Dryococelus australis</name>
    <dbReference type="NCBI Taxonomy" id="614101"/>
    <lineage>
        <taxon>Eukaryota</taxon>
        <taxon>Metazoa</taxon>
        <taxon>Ecdysozoa</taxon>
        <taxon>Arthropoda</taxon>
        <taxon>Hexapoda</taxon>
        <taxon>Insecta</taxon>
        <taxon>Pterygota</taxon>
        <taxon>Neoptera</taxon>
        <taxon>Polyneoptera</taxon>
        <taxon>Phasmatodea</taxon>
        <taxon>Verophasmatodea</taxon>
        <taxon>Anareolatae</taxon>
        <taxon>Phasmatidae</taxon>
        <taxon>Eurycanthinae</taxon>
        <taxon>Dryococelus</taxon>
    </lineage>
</organism>